<dbReference type="InterPro" id="IPR006311">
    <property type="entry name" value="TAT_signal"/>
</dbReference>
<dbReference type="InterPro" id="IPR014586">
    <property type="entry name" value="UCP033909"/>
</dbReference>
<keyword evidence="3" id="KW-1185">Reference proteome</keyword>
<dbReference type="PIRSF" id="PIRSF033909">
    <property type="entry name" value="UCP033909"/>
    <property type="match status" value="1"/>
</dbReference>
<sequence length="342" mass="36284">MIVRRLPQHDSRHSLSRRALLGGLVSAGSALTLGGCAGLSATGARYDASSLSVDPTLLVATTRKPVNGGRTKPWFGPERATRMTVAQAKLVVPDESRLSLASVGLGDWRLDRVEPVSAEIGDLLAQAGGGGDVLIYVHGFKQTFETAALDAAHLSDGIRFRGRTMVFAWPSKAGLFDYAYDRDSAMWSRDDFERVLSSLVSASGGGRVHIVAHSMGTMLALESLRQLYARYGDTVTSRIGAVVFAAPDIDMDVFSSAIHRIGPLAGKITVIASTNDRALALSGQIAGGMTRVGAAEKAAIEQLGVRVVDASQEGWGLINHDLFLSNAEVQRVIRRSIDGTAA</sequence>
<dbReference type="PANTHER" id="PTHR36513">
    <property type="entry name" value="ABC TRANSMEMBRANE TYPE-1 DOMAIN-CONTAINING PROTEIN"/>
    <property type="match status" value="1"/>
</dbReference>
<dbReference type="PANTHER" id="PTHR36513:SF1">
    <property type="entry name" value="TRANSMEMBRANE PROTEIN"/>
    <property type="match status" value="1"/>
</dbReference>
<reference evidence="2 3" key="1">
    <citation type="submission" date="2019-08" db="EMBL/GenBank/DDBJ databases">
        <title>Bradyrhizobium hipponensis sp. nov., a rhizobium isolated from a Lupinus angustifolius root nodule in Tunisia.</title>
        <authorList>
            <person name="Off K."/>
            <person name="Rejili M."/>
            <person name="Mars M."/>
            <person name="Brachmann A."/>
            <person name="Marin M."/>
        </authorList>
    </citation>
    <scope>NUCLEOTIDE SEQUENCE [LARGE SCALE GENOMIC DNA]</scope>
    <source>
        <strain evidence="3">aSej3</strain>
    </source>
</reference>
<name>A0A5S4YET1_9BRAD</name>
<dbReference type="Proteomes" id="UP000324797">
    <property type="component" value="Unassembled WGS sequence"/>
</dbReference>
<keyword evidence="2" id="KW-0378">Hydrolase</keyword>
<keyword evidence="1" id="KW-0472">Membrane</keyword>
<comment type="caution">
    <text evidence="2">The sequence shown here is derived from an EMBL/GenBank/DDBJ whole genome shotgun (WGS) entry which is preliminary data.</text>
</comment>
<evidence type="ECO:0000313" key="3">
    <source>
        <dbReference type="Proteomes" id="UP000324797"/>
    </source>
</evidence>
<dbReference type="Gene3D" id="3.40.50.1820">
    <property type="entry name" value="alpha/beta hydrolase"/>
    <property type="match status" value="1"/>
</dbReference>
<dbReference type="AlphaFoldDB" id="A0A5S4YET1"/>
<keyword evidence="1" id="KW-1133">Transmembrane helix</keyword>
<keyword evidence="1" id="KW-0812">Transmembrane</keyword>
<dbReference type="InterPro" id="IPR010297">
    <property type="entry name" value="DUF900_hydrolase"/>
</dbReference>
<feature type="transmembrane region" description="Helical" evidence="1">
    <location>
        <begin position="20"/>
        <end position="41"/>
    </location>
</feature>
<dbReference type="SUPFAM" id="SSF53474">
    <property type="entry name" value="alpha/beta-Hydrolases"/>
    <property type="match status" value="1"/>
</dbReference>
<gene>
    <name evidence="2" type="ORF">FXV83_30260</name>
</gene>
<proteinExistence type="predicted"/>
<dbReference type="RefSeq" id="WP_148743244.1">
    <property type="nucleotide sequence ID" value="NZ_VSTH01000115.1"/>
</dbReference>
<dbReference type="Pfam" id="PF05990">
    <property type="entry name" value="DUF900"/>
    <property type="match status" value="1"/>
</dbReference>
<evidence type="ECO:0000256" key="1">
    <source>
        <dbReference type="SAM" id="Phobius"/>
    </source>
</evidence>
<evidence type="ECO:0000313" key="2">
    <source>
        <dbReference type="EMBL" id="TYO62920.1"/>
    </source>
</evidence>
<dbReference type="EMBL" id="VSTH01000115">
    <property type="protein sequence ID" value="TYO62920.1"/>
    <property type="molecule type" value="Genomic_DNA"/>
</dbReference>
<accession>A0A5S4YET1</accession>
<protein>
    <submittedName>
        <fullName evidence="2">Alpha/beta fold hydrolase</fullName>
    </submittedName>
</protein>
<organism evidence="2 3">
    <name type="scientific">Bradyrhizobium hipponense</name>
    <dbReference type="NCBI Taxonomy" id="2605638"/>
    <lineage>
        <taxon>Bacteria</taxon>
        <taxon>Pseudomonadati</taxon>
        <taxon>Pseudomonadota</taxon>
        <taxon>Alphaproteobacteria</taxon>
        <taxon>Hyphomicrobiales</taxon>
        <taxon>Nitrobacteraceae</taxon>
        <taxon>Bradyrhizobium</taxon>
    </lineage>
</organism>
<dbReference type="InterPro" id="IPR029058">
    <property type="entry name" value="AB_hydrolase_fold"/>
</dbReference>
<dbReference type="GO" id="GO:0016787">
    <property type="term" value="F:hydrolase activity"/>
    <property type="evidence" value="ECO:0007669"/>
    <property type="project" value="UniProtKB-KW"/>
</dbReference>
<dbReference type="PROSITE" id="PS51318">
    <property type="entry name" value="TAT"/>
    <property type="match status" value="1"/>
</dbReference>